<reference evidence="2 3" key="1">
    <citation type="submission" date="2024-06" db="EMBL/GenBank/DDBJ databases">
        <title>Genomics of switchgrass bacterial isolates.</title>
        <authorList>
            <person name="Shade A."/>
        </authorList>
    </citation>
    <scope>NUCLEOTIDE SEQUENCE [LARGE SCALE GENOMIC DNA]</scope>
    <source>
        <strain evidence="2 3">PvP084</strain>
    </source>
</reference>
<organism evidence="2 3">
    <name type="scientific">Methylobacterium radiotolerans</name>
    <dbReference type="NCBI Taxonomy" id="31998"/>
    <lineage>
        <taxon>Bacteria</taxon>
        <taxon>Pseudomonadati</taxon>
        <taxon>Pseudomonadota</taxon>
        <taxon>Alphaproteobacteria</taxon>
        <taxon>Hyphomicrobiales</taxon>
        <taxon>Methylobacteriaceae</taxon>
        <taxon>Methylobacterium</taxon>
    </lineage>
</organism>
<dbReference type="Proteomes" id="UP001549119">
    <property type="component" value="Unassembled WGS sequence"/>
</dbReference>
<feature type="compositionally biased region" description="Basic and acidic residues" evidence="1">
    <location>
        <begin position="182"/>
        <end position="191"/>
    </location>
</feature>
<evidence type="ECO:0000313" key="2">
    <source>
        <dbReference type="EMBL" id="MET3864240.1"/>
    </source>
</evidence>
<protein>
    <submittedName>
        <fullName evidence="2">Uncharacterized protein</fullName>
    </submittedName>
</protein>
<gene>
    <name evidence="2" type="ORF">ABIC20_001549</name>
</gene>
<feature type="compositionally biased region" description="Basic and acidic residues" evidence="1">
    <location>
        <begin position="147"/>
        <end position="158"/>
    </location>
</feature>
<proteinExistence type="predicted"/>
<feature type="region of interest" description="Disordered" evidence="1">
    <location>
        <begin position="86"/>
        <end position="204"/>
    </location>
</feature>
<feature type="compositionally biased region" description="Basic and acidic residues" evidence="1">
    <location>
        <begin position="86"/>
        <end position="121"/>
    </location>
</feature>
<keyword evidence="3" id="KW-1185">Reference proteome</keyword>
<comment type="caution">
    <text evidence="2">The sequence shown here is derived from an EMBL/GenBank/DDBJ whole genome shotgun (WGS) entry which is preliminary data.</text>
</comment>
<dbReference type="EMBL" id="JBEPNW010000002">
    <property type="protein sequence ID" value="MET3864240.1"/>
    <property type="molecule type" value="Genomic_DNA"/>
</dbReference>
<sequence length="204" mass="21665">MGAVAADDVAEARLRDRSAVILQSHADTGIVLLQGGQAQAALDPQAAALQVAGQDTLGLGLRKSERRVGQVQGRTERVDRRLAVENRAQTREPETRVDHLAGKAHVLPDFEGARGDPDRAAIGRRLRRAVDDPAARPVPGEFAGECQADRSGPDDQNIRHRTLPGSTLKRHGSPSGPASSRSDSRGADYRGRSRNPMLGGPGAI</sequence>
<evidence type="ECO:0000313" key="3">
    <source>
        <dbReference type="Proteomes" id="UP001549119"/>
    </source>
</evidence>
<evidence type="ECO:0000256" key="1">
    <source>
        <dbReference type="SAM" id="MobiDB-lite"/>
    </source>
</evidence>
<accession>A0ABV2NCP7</accession>
<name>A0ABV2NCP7_9HYPH</name>